<protein>
    <submittedName>
        <fullName evidence="2">Unannotated protein</fullName>
    </submittedName>
</protein>
<evidence type="ECO:0000256" key="1">
    <source>
        <dbReference type="SAM" id="MobiDB-lite"/>
    </source>
</evidence>
<accession>A0A6J7I1Q5</accession>
<name>A0A6J7I1Q5_9ZZZZ</name>
<sequence length="63" mass="7271">MHPNQRYLPRLATTKLPDGTLVSPPLEDLDPLLPIDKLEEYLGYKPHRDSFRARGIELKSDEN</sequence>
<feature type="region of interest" description="Disordered" evidence="1">
    <location>
        <begin position="1"/>
        <end position="26"/>
    </location>
</feature>
<dbReference type="EMBL" id="CAFBMS010000077">
    <property type="protein sequence ID" value="CAB4924626.1"/>
    <property type="molecule type" value="Genomic_DNA"/>
</dbReference>
<organism evidence="2">
    <name type="scientific">freshwater metagenome</name>
    <dbReference type="NCBI Taxonomy" id="449393"/>
    <lineage>
        <taxon>unclassified sequences</taxon>
        <taxon>metagenomes</taxon>
        <taxon>ecological metagenomes</taxon>
    </lineage>
</organism>
<evidence type="ECO:0000313" key="2">
    <source>
        <dbReference type="EMBL" id="CAB4924626.1"/>
    </source>
</evidence>
<gene>
    <name evidence="2" type="ORF">UFOPK3614_01052</name>
</gene>
<reference evidence="2" key="1">
    <citation type="submission" date="2020-05" db="EMBL/GenBank/DDBJ databases">
        <authorList>
            <person name="Chiriac C."/>
            <person name="Salcher M."/>
            <person name="Ghai R."/>
            <person name="Kavagutti S V."/>
        </authorList>
    </citation>
    <scope>NUCLEOTIDE SEQUENCE</scope>
</reference>
<proteinExistence type="predicted"/>
<dbReference type="AlphaFoldDB" id="A0A6J7I1Q5"/>